<dbReference type="GO" id="GO:0016301">
    <property type="term" value="F:kinase activity"/>
    <property type="evidence" value="ECO:0007669"/>
    <property type="project" value="UniProtKB-KW"/>
</dbReference>
<keyword evidence="8" id="KW-0902">Two-component regulatory system</keyword>
<dbReference type="EC" id="2.7.13.3" evidence="2"/>
<evidence type="ECO:0000313" key="11">
    <source>
        <dbReference type="EMBL" id="MFD2522159.1"/>
    </source>
</evidence>
<evidence type="ECO:0000256" key="2">
    <source>
        <dbReference type="ARBA" id="ARBA00012438"/>
    </source>
</evidence>
<proteinExistence type="predicted"/>
<dbReference type="SMART" id="SM00387">
    <property type="entry name" value="HATPase_c"/>
    <property type="match status" value="1"/>
</dbReference>
<gene>
    <name evidence="11" type="ORF">ACFSR2_14760</name>
</gene>
<evidence type="ECO:0000313" key="12">
    <source>
        <dbReference type="Proteomes" id="UP001597510"/>
    </source>
</evidence>
<dbReference type="PRINTS" id="PR00344">
    <property type="entry name" value="BCTRLSENSOR"/>
</dbReference>
<dbReference type="InterPro" id="IPR005467">
    <property type="entry name" value="His_kinase_dom"/>
</dbReference>
<keyword evidence="9" id="KW-1133">Transmembrane helix</keyword>
<evidence type="ECO:0000256" key="7">
    <source>
        <dbReference type="ARBA" id="ARBA00022840"/>
    </source>
</evidence>
<evidence type="ECO:0000256" key="6">
    <source>
        <dbReference type="ARBA" id="ARBA00022777"/>
    </source>
</evidence>
<keyword evidence="6 11" id="KW-0418">Kinase</keyword>
<dbReference type="Proteomes" id="UP001597510">
    <property type="component" value="Unassembled WGS sequence"/>
</dbReference>
<keyword evidence="5" id="KW-0547">Nucleotide-binding</keyword>
<comment type="catalytic activity">
    <reaction evidence="1">
        <text>ATP + protein L-histidine = ADP + protein N-phospho-L-histidine.</text>
        <dbReference type="EC" id="2.7.13.3"/>
    </reaction>
</comment>
<evidence type="ECO:0000256" key="3">
    <source>
        <dbReference type="ARBA" id="ARBA00022553"/>
    </source>
</evidence>
<dbReference type="PANTHER" id="PTHR43065:SF46">
    <property type="entry name" value="C4-DICARBOXYLATE TRANSPORT SENSOR PROTEIN DCTB"/>
    <property type="match status" value="1"/>
</dbReference>
<keyword evidence="3" id="KW-0597">Phosphoprotein</keyword>
<accession>A0ABW5J9B9</accession>
<organism evidence="11 12">
    <name type="scientific">Emticicia soli</name>
    <dbReference type="NCBI Taxonomy" id="2027878"/>
    <lineage>
        <taxon>Bacteria</taxon>
        <taxon>Pseudomonadati</taxon>
        <taxon>Bacteroidota</taxon>
        <taxon>Cytophagia</taxon>
        <taxon>Cytophagales</taxon>
        <taxon>Leadbetterellaceae</taxon>
        <taxon>Emticicia</taxon>
    </lineage>
</organism>
<dbReference type="InterPro" id="IPR003594">
    <property type="entry name" value="HATPase_dom"/>
</dbReference>
<feature type="transmembrane region" description="Helical" evidence="9">
    <location>
        <begin position="158"/>
        <end position="178"/>
    </location>
</feature>
<sequence length="402" mass="45973">MARREVFVNIYEQITGWRFVLIFLLLIIGAGVLYYFTQLGLQVEEREKKYASLYAAGISFTIEQNGSDCEYTYVQEMLEANETVPMIIVMNGVPSDYSQNIPELEDKKKKWTESEKLDFKYNLVAEMGQEHPPIEFVVGKDKGYVYYSNSVVVRQLRYFPYVLIGTFLIFGSLAYIAYSSSRKAEQNRVWVGLAKETAHQLGTPISALMAWVEVLRANPEFDASIGDEMEKDVKRLETITTRFSNIGSIPQMNKEKIVEIVEQTLKYLERRISTKVKVYFTSQIPNDVLVDVNRHLFEWVIENLCKNAVDAMSGKGELSVLIQPLSKNRIAIDVTDTGKGISQSNLRKVFRPGFSTKKRGWGLGLTLAKRIIENYHEGRLYVKETQLDKGTTFRIILDVAEA</sequence>
<keyword evidence="9" id="KW-0812">Transmembrane</keyword>
<dbReference type="Pfam" id="PF02518">
    <property type="entry name" value="HATPase_c"/>
    <property type="match status" value="1"/>
</dbReference>
<dbReference type="EMBL" id="JBHULC010000013">
    <property type="protein sequence ID" value="MFD2522159.1"/>
    <property type="molecule type" value="Genomic_DNA"/>
</dbReference>
<dbReference type="RefSeq" id="WP_340240305.1">
    <property type="nucleotide sequence ID" value="NZ_JBBEWC010000019.1"/>
</dbReference>
<reference evidence="12" key="1">
    <citation type="journal article" date="2019" name="Int. J. Syst. Evol. Microbiol.">
        <title>The Global Catalogue of Microorganisms (GCM) 10K type strain sequencing project: providing services to taxonomists for standard genome sequencing and annotation.</title>
        <authorList>
            <consortium name="The Broad Institute Genomics Platform"/>
            <consortium name="The Broad Institute Genome Sequencing Center for Infectious Disease"/>
            <person name="Wu L."/>
            <person name="Ma J."/>
        </authorList>
    </citation>
    <scope>NUCLEOTIDE SEQUENCE [LARGE SCALE GENOMIC DNA]</scope>
    <source>
        <strain evidence="12">KCTC 52344</strain>
    </source>
</reference>
<evidence type="ECO:0000256" key="5">
    <source>
        <dbReference type="ARBA" id="ARBA00022741"/>
    </source>
</evidence>
<evidence type="ECO:0000256" key="4">
    <source>
        <dbReference type="ARBA" id="ARBA00022679"/>
    </source>
</evidence>
<evidence type="ECO:0000256" key="8">
    <source>
        <dbReference type="ARBA" id="ARBA00023012"/>
    </source>
</evidence>
<dbReference type="Gene3D" id="3.30.565.10">
    <property type="entry name" value="Histidine kinase-like ATPase, C-terminal domain"/>
    <property type="match status" value="1"/>
</dbReference>
<comment type="caution">
    <text evidence="11">The sequence shown here is derived from an EMBL/GenBank/DDBJ whole genome shotgun (WGS) entry which is preliminary data.</text>
</comment>
<evidence type="ECO:0000256" key="1">
    <source>
        <dbReference type="ARBA" id="ARBA00000085"/>
    </source>
</evidence>
<name>A0ABW5J9B9_9BACT</name>
<keyword evidence="9" id="KW-0472">Membrane</keyword>
<keyword evidence="7" id="KW-0067">ATP-binding</keyword>
<dbReference type="PROSITE" id="PS50109">
    <property type="entry name" value="HIS_KIN"/>
    <property type="match status" value="1"/>
</dbReference>
<keyword evidence="12" id="KW-1185">Reference proteome</keyword>
<keyword evidence="4" id="KW-0808">Transferase</keyword>
<dbReference type="InterPro" id="IPR004358">
    <property type="entry name" value="Sig_transdc_His_kin-like_C"/>
</dbReference>
<dbReference type="CDD" id="cd00082">
    <property type="entry name" value="HisKA"/>
    <property type="match status" value="1"/>
</dbReference>
<dbReference type="InterPro" id="IPR036890">
    <property type="entry name" value="HATPase_C_sf"/>
</dbReference>
<feature type="domain" description="Histidine kinase" evidence="10">
    <location>
        <begin position="196"/>
        <end position="401"/>
    </location>
</feature>
<dbReference type="PANTHER" id="PTHR43065">
    <property type="entry name" value="SENSOR HISTIDINE KINASE"/>
    <property type="match status" value="1"/>
</dbReference>
<dbReference type="SUPFAM" id="SSF55874">
    <property type="entry name" value="ATPase domain of HSP90 chaperone/DNA topoisomerase II/histidine kinase"/>
    <property type="match status" value="1"/>
</dbReference>
<evidence type="ECO:0000259" key="10">
    <source>
        <dbReference type="PROSITE" id="PS50109"/>
    </source>
</evidence>
<evidence type="ECO:0000256" key="9">
    <source>
        <dbReference type="SAM" id="Phobius"/>
    </source>
</evidence>
<protein>
    <recommendedName>
        <fullName evidence="2">histidine kinase</fullName>
        <ecNumber evidence="2">2.7.13.3</ecNumber>
    </recommendedName>
</protein>
<feature type="transmembrane region" description="Helical" evidence="9">
    <location>
        <begin position="16"/>
        <end position="36"/>
    </location>
</feature>
<dbReference type="InterPro" id="IPR003661">
    <property type="entry name" value="HisK_dim/P_dom"/>
</dbReference>